<dbReference type="EMBL" id="JAIRBC010000011">
    <property type="protein sequence ID" value="MCG2460852.1"/>
    <property type="molecule type" value="Genomic_DNA"/>
</dbReference>
<evidence type="ECO:0000313" key="2">
    <source>
        <dbReference type="Proteomes" id="UP001200642"/>
    </source>
</evidence>
<gene>
    <name evidence="1" type="ORF">K8352_08835</name>
</gene>
<sequence>MRNSNLKDEISMEIEDMISQSCTGQKINTRAKNLHIAILKKYYNATDVNIDYHRKRVELDIVMDDTVYDPKKVNLYIPTLHTNLLFKNLCDFLKSCIDRDNKSLAFYSKLLRTFKKKESVYTLA</sequence>
<reference evidence="1" key="1">
    <citation type="submission" date="2023-02" db="EMBL/GenBank/DDBJ databases">
        <title>Genome of Flavobacteriaceae gen. nov. sp. strain F89.</title>
        <authorList>
            <person name="Wang Y."/>
        </authorList>
    </citation>
    <scope>NUCLEOTIDE SEQUENCE</scope>
    <source>
        <strain evidence="1">F89</strain>
    </source>
</reference>
<accession>A0AAE3EW88</accession>
<organism evidence="1 2">
    <name type="scientific">Cerina litoralis</name>
    <dbReference type="NCBI Taxonomy" id="2874477"/>
    <lineage>
        <taxon>Bacteria</taxon>
        <taxon>Pseudomonadati</taxon>
        <taxon>Bacteroidota</taxon>
        <taxon>Flavobacteriia</taxon>
        <taxon>Flavobacteriales</taxon>
        <taxon>Flavobacteriaceae</taxon>
        <taxon>Cerina</taxon>
    </lineage>
</organism>
<comment type="caution">
    <text evidence="1">The sequence shown here is derived from an EMBL/GenBank/DDBJ whole genome shotgun (WGS) entry which is preliminary data.</text>
</comment>
<evidence type="ECO:0000313" key="1">
    <source>
        <dbReference type="EMBL" id="MCG2460852.1"/>
    </source>
</evidence>
<dbReference type="AlphaFoldDB" id="A0AAE3EW88"/>
<name>A0AAE3EW88_9FLAO</name>
<dbReference type="RefSeq" id="WP_317902001.1">
    <property type="nucleotide sequence ID" value="NZ_JAIRBC010000011.1"/>
</dbReference>
<proteinExistence type="predicted"/>
<dbReference type="Proteomes" id="UP001200642">
    <property type="component" value="Unassembled WGS sequence"/>
</dbReference>
<keyword evidence="2" id="KW-1185">Reference proteome</keyword>
<protein>
    <submittedName>
        <fullName evidence="1">Uncharacterized protein</fullName>
    </submittedName>
</protein>